<proteinExistence type="predicted"/>
<dbReference type="Proteomes" id="UP000298196">
    <property type="component" value="Unassembled WGS sequence"/>
</dbReference>
<organism evidence="1 2">
    <name type="scientific">Salmonella enterica subsp. enterica serovar Poona</name>
    <dbReference type="NCBI Taxonomy" id="436295"/>
    <lineage>
        <taxon>Bacteria</taxon>
        <taxon>Pseudomonadati</taxon>
        <taxon>Pseudomonadota</taxon>
        <taxon>Gammaproteobacteria</taxon>
        <taxon>Enterobacterales</taxon>
        <taxon>Enterobacteriaceae</taxon>
        <taxon>Salmonella</taxon>
    </lineage>
</organism>
<comment type="caution">
    <text evidence="1">The sequence shown here is derived from an EMBL/GenBank/DDBJ whole genome shotgun (WGS) entry which is preliminary data.</text>
</comment>
<name>A0A4Z0QM69_SALET</name>
<dbReference type="EMBL" id="PYKI01000068">
    <property type="protein sequence ID" value="TGE30171.1"/>
    <property type="molecule type" value="Genomic_DNA"/>
</dbReference>
<evidence type="ECO:0000313" key="1">
    <source>
        <dbReference type="EMBL" id="TGE30171.1"/>
    </source>
</evidence>
<reference evidence="1 2" key="1">
    <citation type="submission" date="2018-03" db="EMBL/GenBank/DDBJ databases">
        <title>Non-Typhoidal Salmonella genome sequencing and assembly.</title>
        <authorList>
            <person name="Matchawe C."/>
        </authorList>
    </citation>
    <scope>NUCLEOTIDE SEQUENCE [LARGE SCALE GENOMIC DNA]</scope>
    <source>
        <strain evidence="1 2">22sa</strain>
    </source>
</reference>
<sequence length="99" mass="11674">LHTGYRKRLIIRIAKNSLFNVVNEVSQRYFLFLFIRCSLLSAAIYTSKRINLCVRLVANVVRWLWLSPVSQQCRCGSFFLRRNHTDFSTHHLLPADSYL</sequence>
<dbReference type="AlphaFoldDB" id="A0A4Z0QM69"/>
<evidence type="ECO:0000313" key="2">
    <source>
        <dbReference type="Proteomes" id="UP000298196"/>
    </source>
</evidence>
<feature type="non-terminal residue" evidence="1">
    <location>
        <position position="1"/>
    </location>
</feature>
<protein>
    <submittedName>
        <fullName evidence="1">Uncharacterized protein</fullName>
    </submittedName>
</protein>
<gene>
    <name evidence="1" type="ORF">C9F07_00420</name>
</gene>
<keyword evidence="2" id="KW-1185">Reference proteome</keyword>
<accession>A0A4Z0QM69</accession>